<dbReference type="EMBL" id="BMZS01000002">
    <property type="protein sequence ID" value="GHD43830.1"/>
    <property type="molecule type" value="Genomic_DNA"/>
</dbReference>
<dbReference type="Proteomes" id="UP000630353">
    <property type="component" value="Unassembled WGS sequence"/>
</dbReference>
<keyword evidence="2" id="KW-1185">Reference proteome</keyword>
<name>A0A918XP53_9PROT</name>
<sequence length="134" mass="14293">MTEMNTAKAVESLTRTGFSEEQARAVVDVVSGVVDETAATKQDFAELKTTMHTEFAGLTRRFEALEGRFGALEGRFGTLERRFGSLEGQVGTLDVTIDAKVARLEASIANAKTQMVLYTGGIVAGVAAISKLFG</sequence>
<dbReference type="Gene3D" id="1.20.5.340">
    <property type="match status" value="1"/>
</dbReference>
<comment type="caution">
    <text evidence="1">The sequence shown here is derived from an EMBL/GenBank/DDBJ whole genome shotgun (WGS) entry which is preliminary data.</text>
</comment>
<proteinExistence type="predicted"/>
<protein>
    <recommendedName>
        <fullName evidence="3">DUF1640 domain-containing protein</fullName>
    </recommendedName>
</protein>
<reference evidence="1" key="1">
    <citation type="journal article" date="2014" name="Int. J. Syst. Evol. Microbiol.">
        <title>Complete genome sequence of Corynebacterium casei LMG S-19264T (=DSM 44701T), isolated from a smear-ripened cheese.</title>
        <authorList>
            <consortium name="US DOE Joint Genome Institute (JGI-PGF)"/>
            <person name="Walter F."/>
            <person name="Albersmeier A."/>
            <person name="Kalinowski J."/>
            <person name="Ruckert C."/>
        </authorList>
    </citation>
    <scope>NUCLEOTIDE SEQUENCE</scope>
    <source>
        <strain evidence="1">KCTC 42651</strain>
    </source>
</reference>
<gene>
    <name evidence="1" type="ORF">GCM10017083_10420</name>
</gene>
<evidence type="ECO:0000313" key="2">
    <source>
        <dbReference type="Proteomes" id="UP000630353"/>
    </source>
</evidence>
<evidence type="ECO:0000313" key="1">
    <source>
        <dbReference type="EMBL" id="GHD43830.1"/>
    </source>
</evidence>
<accession>A0A918XP53</accession>
<dbReference type="AlphaFoldDB" id="A0A918XP53"/>
<reference evidence="1" key="2">
    <citation type="submission" date="2020-09" db="EMBL/GenBank/DDBJ databases">
        <authorList>
            <person name="Sun Q."/>
            <person name="Kim S."/>
        </authorList>
    </citation>
    <scope>NUCLEOTIDE SEQUENCE</scope>
    <source>
        <strain evidence="1">KCTC 42651</strain>
    </source>
</reference>
<organism evidence="1 2">
    <name type="scientific">Thalassobaculum fulvum</name>
    <dbReference type="NCBI Taxonomy" id="1633335"/>
    <lineage>
        <taxon>Bacteria</taxon>
        <taxon>Pseudomonadati</taxon>
        <taxon>Pseudomonadota</taxon>
        <taxon>Alphaproteobacteria</taxon>
        <taxon>Rhodospirillales</taxon>
        <taxon>Thalassobaculaceae</taxon>
        <taxon>Thalassobaculum</taxon>
    </lineage>
</organism>
<evidence type="ECO:0008006" key="3">
    <source>
        <dbReference type="Google" id="ProtNLM"/>
    </source>
</evidence>